<evidence type="ECO:0000313" key="2">
    <source>
        <dbReference type="Proteomes" id="UP000315460"/>
    </source>
</evidence>
<dbReference type="Proteomes" id="UP000315460">
    <property type="component" value="Unassembled WGS sequence"/>
</dbReference>
<reference evidence="1 2" key="1">
    <citation type="submission" date="2017-05" db="EMBL/GenBank/DDBJ databases">
        <authorList>
            <person name="Varghese N."/>
            <person name="Submissions S."/>
        </authorList>
    </citation>
    <scope>NUCLEOTIDE SEQUENCE [LARGE SCALE GENOMIC DNA]</scope>
    <source>
        <strain evidence="1 2">DSM 45139</strain>
    </source>
</reference>
<name>A0ABY1N4Z3_9ACTN</name>
<dbReference type="EMBL" id="FXTG01000014">
    <property type="protein sequence ID" value="SMO92213.1"/>
    <property type="molecule type" value="Genomic_DNA"/>
</dbReference>
<keyword evidence="2" id="KW-1185">Reference proteome</keyword>
<accession>A0ABY1N4Z3</accession>
<gene>
    <name evidence="1" type="ORF">SAMN06265174_11436</name>
</gene>
<evidence type="ECO:0000313" key="1">
    <source>
        <dbReference type="EMBL" id="SMO92213.1"/>
    </source>
</evidence>
<proteinExistence type="predicted"/>
<comment type="caution">
    <text evidence="1">The sequence shown here is derived from an EMBL/GenBank/DDBJ whole genome shotgun (WGS) entry which is preliminary data.</text>
</comment>
<dbReference type="RefSeq" id="WP_159981146.1">
    <property type="nucleotide sequence ID" value="NZ_BAAAQH010000012.1"/>
</dbReference>
<protein>
    <submittedName>
        <fullName evidence="1">Uncharacterized protein</fullName>
    </submittedName>
</protein>
<sequence length="55" mass="5435">MGSIESIFNLFIGTFNAFIETGSTAAEGFVGAGSTAAEGLYGTITGSLGDVVGDL</sequence>
<organism evidence="1 2">
    <name type="scientific">Dietzia kunjamensis subsp. schimae</name>
    <dbReference type="NCBI Taxonomy" id="498198"/>
    <lineage>
        <taxon>Bacteria</taxon>
        <taxon>Bacillati</taxon>
        <taxon>Actinomycetota</taxon>
        <taxon>Actinomycetes</taxon>
        <taxon>Mycobacteriales</taxon>
        <taxon>Dietziaceae</taxon>
        <taxon>Dietzia</taxon>
    </lineage>
</organism>